<dbReference type="EMBL" id="JBHUDG010000013">
    <property type="protein sequence ID" value="MFD1630044.1"/>
    <property type="molecule type" value="Genomic_DNA"/>
</dbReference>
<dbReference type="InterPro" id="IPR001123">
    <property type="entry name" value="LeuE-type"/>
</dbReference>
<keyword evidence="5 6" id="KW-0472">Membrane</keyword>
<proteinExistence type="predicted"/>
<evidence type="ECO:0000256" key="6">
    <source>
        <dbReference type="SAM" id="Phobius"/>
    </source>
</evidence>
<evidence type="ECO:0000256" key="5">
    <source>
        <dbReference type="ARBA" id="ARBA00023136"/>
    </source>
</evidence>
<organism evidence="7 8">
    <name type="scientific">Pseudopedobacter beijingensis</name>
    <dbReference type="NCBI Taxonomy" id="1207056"/>
    <lineage>
        <taxon>Bacteria</taxon>
        <taxon>Pseudomonadati</taxon>
        <taxon>Bacteroidota</taxon>
        <taxon>Sphingobacteriia</taxon>
        <taxon>Sphingobacteriales</taxon>
        <taxon>Sphingobacteriaceae</taxon>
        <taxon>Pseudopedobacter</taxon>
    </lineage>
</organism>
<accession>A0ABW4ICG9</accession>
<feature type="transmembrane region" description="Helical" evidence="6">
    <location>
        <begin position="15"/>
        <end position="36"/>
    </location>
</feature>
<feature type="transmembrane region" description="Helical" evidence="6">
    <location>
        <begin position="200"/>
        <end position="222"/>
    </location>
</feature>
<comment type="caution">
    <text evidence="7">The sequence shown here is derived from an EMBL/GenBank/DDBJ whole genome shotgun (WGS) entry which is preliminary data.</text>
</comment>
<feature type="transmembrane region" description="Helical" evidence="6">
    <location>
        <begin position="128"/>
        <end position="147"/>
    </location>
</feature>
<dbReference type="Pfam" id="PF01810">
    <property type="entry name" value="LysE"/>
    <property type="match status" value="1"/>
</dbReference>
<evidence type="ECO:0000256" key="3">
    <source>
        <dbReference type="ARBA" id="ARBA00022692"/>
    </source>
</evidence>
<evidence type="ECO:0000313" key="8">
    <source>
        <dbReference type="Proteomes" id="UP001597118"/>
    </source>
</evidence>
<comment type="subcellular location">
    <subcellularLocation>
        <location evidence="1">Cell membrane</location>
        <topology evidence="1">Multi-pass membrane protein</topology>
    </subcellularLocation>
</comment>
<gene>
    <name evidence="7" type="ORF">ACFSAH_09155</name>
</gene>
<feature type="transmembrane region" description="Helical" evidence="6">
    <location>
        <begin position="57"/>
        <end position="79"/>
    </location>
</feature>
<feature type="transmembrane region" description="Helical" evidence="6">
    <location>
        <begin position="167"/>
        <end position="188"/>
    </location>
</feature>
<evidence type="ECO:0000256" key="1">
    <source>
        <dbReference type="ARBA" id="ARBA00004651"/>
    </source>
</evidence>
<keyword evidence="2" id="KW-1003">Cell membrane</keyword>
<evidence type="ECO:0000313" key="7">
    <source>
        <dbReference type="EMBL" id="MFD1630044.1"/>
    </source>
</evidence>
<name>A0ABW4ICG9_9SPHI</name>
<dbReference type="RefSeq" id="WP_379662420.1">
    <property type="nucleotide sequence ID" value="NZ_JBHUDG010000013.1"/>
</dbReference>
<sequence>MELVIFLDNWVKESIFAAMLFQNLIVAIVVNFFGYLPFGNINLTAVQLSANRGMKQALVFVTTFAIFEAWFTYLLMHFAEWFSSKQDLMKWLDWILIVVFLILGISSWKNAKQGELKENTNYRKRDSVKLGILLGIFNPMQIPYWMIGGTYLISNGWIGTGTLELEVFAVGAAIGAFLALYLFARFALYIKEKFSLSSKAINKSVSIIFFVLIVVQICKIYFYR</sequence>
<reference evidence="8" key="1">
    <citation type="journal article" date="2019" name="Int. J. Syst. Evol. Microbiol.">
        <title>The Global Catalogue of Microorganisms (GCM) 10K type strain sequencing project: providing services to taxonomists for standard genome sequencing and annotation.</title>
        <authorList>
            <consortium name="The Broad Institute Genomics Platform"/>
            <consortium name="The Broad Institute Genome Sequencing Center for Infectious Disease"/>
            <person name="Wu L."/>
            <person name="Ma J."/>
        </authorList>
    </citation>
    <scope>NUCLEOTIDE SEQUENCE [LARGE SCALE GENOMIC DNA]</scope>
    <source>
        <strain evidence="8">CCUG 53762</strain>
    </source>
</reference>
<evidence type="ECO:0000256" key="2">
    <source>
        <dbReference type="ARBA" id="ARBA00022475"/>
    </source>
</evidence>
<protein>
    <submittedName>
        <fullName evidence="7">LysE family transporter</fullName>
    </submittedName>
</protein>
<feature type="transmembrane region" description="Helical" evidence="6">
    <location>
        <begin position="91"/>
        <end position="108"/>
    </location>
</feature>
<keyword evidence="3 6" id="KW-0812">Transmembrane</keyword>
<evidence type="ECO:0000256" key="4">
    <source>
        <dbReference type="ARBA" id="ARBA00022989"/>
    </source>
</evidence>
<dbReference type="Proteomes" id="UP001597118">
    <property type="component" value="Unassembled WGS sequence"/>
</dbReference>
<keyword evidence="8" id="KW-1185">Reference proteome</keyword>
<keyword evidence="4 6" id="KW-1133">Transmembrane helix</keyword>